<dbReference type="EMBL" id="CAMAPE010000045">
    <property type="protein sequence ID" value="CAH9103409.1"/>
    <property type="molecule type" value="Genomic_DNA"/>
</dbReference>
<evidence type="ECO:0000313" key="1">
    <source>
        <dbReference type="EMBL" id="CAH9103409.1"/>
    </source>
</evidence>
<gene>
    <name evidence="1" type="ORF">CEURO_LOCUS16111</name>
</gene>
<reference evidence="1" key="1">
    <citation type="submission" date="2022-07" db="EMBL/GenBank/DDBJ databases">
        <authorList>
            <person name="Macas J."/>
            <person name="Novak P."/>
            <person name="Neumann P."/>
        </authorList>
    </citation>
    <scope>NUCLEOTIDE SEQUENCE</scope>
</reference>
<organism evidence="1 2">
    <name type="scientific">Cuscuta europaea</name>
    <name type="common">European dodder</name>
    <dbReference type="NCBI Taxonomy" id="41803"/>
    <lineage>
        <taxon>Eukaryota</taxon>
        <taxon>Viridiplantae</taxon>
        <taxon>Streptophyta</taxon>
        <taxon>Embryophyta</taxon>
        <taxon>Tracheophyta</taxon>
        <taxon>Spermatophyta</taxon>
        <taxon>Magnoliopsida</taxon>
        <taxon>eudicotyledons</taxon>
        <taxon>Gunneridae</taxon>
        <taxon>Pentapetalae</taxon>
        <taxon>asterids</taxon>
        <taxon>lamiids</taxon>
        <taxon>Solanales</taxon>
        <taxon>Convolvulaceae</taxon>
        <taxon>Cuscuteae</taxon>
        <taxon>Cuscuta</taxon>
        <taxon>Cuscuta subgen. Cuscuta</taxon>
    </lineage>
</organism>
<proteinExistence type="predicted"/>
<evidence type="ECO:0000313" key="2">
    <source>
        <dbReference type="Proteomes" id="UP001152484"/>
    </source>
</evidence>
<protein>
    <submittedName>
        <fullName evidence="1">Uncharacterized protein</fullName>
    </submittedName>
</protein>
<keyword evidence="2" id="KW-1185">Reference proteome</keyword>
<accession>A0A9P0ZJ20</accession>
<dbReference type="AlphaFoldDB" id="A0A9P0ZJ20"/>
<name>A0A9P0ZJ20_CUSEU</name>
<sequence>MGPTIPLTELSSAKEGCTKMVSAFPEQGVGHQID</sequence>
<dbReference type="Proteomes" id="UP001152484">
    <property type="component" value="Unassembled WGS sequence"/>
</dbReference>
<comment type="caution">
    <text evidence="1">The sequence shown here is derived from an EMBL/GenBank/DDBJ whole genome shotgun (WGS) entry which is preliminary data.</text>
</comment>